<sequence length="61" mass="6017">MSRPERSGWKATIPGFFIITVTLAAAVLALVLAPGEPAVAAAAGAIATSGITAGAGILNRR</sequence>
<protein>
    <recommendedName>
        <fullName evidence="4">Secreted protein</fullName>
    </recommendedName>
</protein>
<feature type="transmembrane region" description="Helical" evidence="1">
    <location>
        <begin position="12"/>
        <end position="32"/>
    </location>
</feature>
<organism evidence="2 3">
    <name type="scientific">Streptomyces endophyticus</name>
    <dbReference type="NCBI Taxonomy" id="714166"/>
    <lineage>
        <taxon>Bacteria</taxon>
        <taxon>Bacillati</taxon>
        <taxon>Actinomycetota</taxon>
        <taxon>Actinomycetes</taxon>
        <taxon>Kitasatosporales</taxon>
        <taxon>Streptomycetaceae</taxon>
        <taxon>Streptomyces</taxon>
    </lineage>
</organism>
<evidence type="ECO:0000313" key="3">
    <source>
        <dbReference type="Proteomes" id="UP001354931"/>
    </source>
</evidence>
<evidence type="ECO:0000256" key="1">
    <source>
        <dbReference type="SAM" id="Phobius"/>
    </source>
</evidence>
<dbReference type="RefSeq" id="WP_326021445.1">
    <property type="nucleotide sequence ID" value="NZ_JAOZYC010000157.1"/>
</dbReference>
<dbReference type="Proteomes" id="UP001354931">
    <property type="component" value="Unassembled WGS sequence"/>
</dbReference>
<accession>A0ABU6FDS4</accession>
<name>A0ABU6FDS4_9ACTN</name>
<reference evidence="2 3" key="1">
    <citation type="submission" date="2022-10" db="EMBL/GenBank/DDBJ databases">
        <authorList>
            <person name="Xie J."/>
            <person name="Shen N."/>
        </authorList>
    </citation>
    <scope>NUCLEOTIDE SEQUENCE [LARGE SCALE GENOMIC DNA]</scope>
    <source>
        <strain evidence="2 3">YIM65594</strain>
    </source>
</reference>
<comment type="caution">
    <text evidence="2">The sequence shown here is derived from an EMBL/GenBank/DDBJ whole genome shotgun (WGS) entry which is preliminary data.</text>
</comment>
<dbReference type="EMBL" id="JAOZYC010000157">
    <property type="protein sequence ID" value="MEB8342119.1"/>
    <property type="molecule type" value="Genomic_DNA"/>
</dbReference>
<proteinExistence type="predicted"/>
<keyword evidence="1" id="KW-0472">Membrane</keyword>
<evidence type="ECO:0008006" key="4">
    <source>
        <dbReference type="Google" id="ProtNLM"/>
    </source>
</evidence>
<keyword evidence="1" id="KW-0812">Transmembrane</keyword>
<gene>
    <name evidence="2" type="ORF">OKJ99_31950</name>
</gene>
<keyword evidence="1" id="KW-1133">Transmembrane helix</keyword>
<keyword evidence="3" id="KW-1185">Reference proteome</keyword>
<feature type="transmembrane region" description="Helical" evidence="1">
    <location>
        <begin position="38"/>
        <end position="58"/>
    </location>
</feature>
<evidence type="ECO:0000313" key="2">
    <source>
        <dbReference type="EMBL" id="MEB8342119.1"/>
    </source>
</evidence>